<evidence type="ECO:0000313" key="5">
    <source>
        <dbReference type="Proteomes" id="UP000075714"/>
    </source>
</evidence>
<reference evidence="5" key="1">
    <citation type="journal article" date="2016" name="Nat. Commun.">
        <title>The Gonium pectorale genome demonstrates co-option of cell cycle regulation during the evolution of multicellularity.</title>
        <authorList>
            <person name="Hanschen E.R."/>
            <person name="Marriage T.N."/>
            <person name="Ferris P.J."/>
            <person name="Hamaji T."/>
            <person name="Toyoda A."/>
            <person name="Fujiyama A."/>
            <person name="Neme R."/>
            <person name="Noguchi H."/>
            <person name="Minakuchi Y."/>
            <person name="Suzuki M."/>
            <person name="Kawai-Toyooka H."/>
            <person name="Smith D.R."/>
            <person name="Sparks H."/>
            <person name="Anderson J."/>
            <person name="Bakaric R."/>
            <person name="Luria V."/>
            <person name="Karger A."/>
            <person name="Kirschner M.W."/>
            <person name="Durand P.M."/>
            <person name="Michod R.E."/>
            <person name="Nozaki H."/>
            <person name="Olson B.J."/>
        </authorList>
    </citation>
    <scope>NUCLEOTIDE SEQUENCE [LARGE SCALE GENOMIC DNA]</scope>
    <source>
        <strain evidence="5">NIES-2863</strain>
    </source>
</reference>
<evidence type="ECO:0000313" key="4">
    <source>
        <dbReference type="EMBL" id="KXZ54837.1"/>
    </source>
</evidence>
<dbReference type="Proteomes" id="UP000075714">
    <property type="component" value="Unassembled WGS sequence"/>
</dbReference>
<name>A0A150GY61_GONPE</name>
<dbReference type="OrthoDB" id="2021143at2759"/>
<dbReference type="GO" id="GO:0007031">
    <property type="term" value="P:peroxisome organization"/>
    <property type="evidence" value="ECO:0007669"/>
    <property type="project" value="UniProtKB-KW"/>
</dbReference>
<feature type="compositionally biased region" description="Low complexity" evidence="3">
    <location>
        <begin position="209"/>
        <end position="220"/>
    </location>
</feature>
<organism evidence="4 5">
    <name type="scientific">Gonium pectorale</name>
    <name type="common">Green alga</name>
    <dbReference type="NCBI Taxonomy" id="33097"/>
    <lineage>
        <taxon>Eukaryota</taxon>
        <taxon>Viridiplantae</taxon>
        <taxon>Chlorophyta</taxon>
        <taxon>core chlorophytes</taxon>
        <taxon>Chlorophyceae</taxon>
        <taxon>CS clade</taxon>
        <taxon>Chlamydomonadales</taxon>
        <taxon>Volvocaceae</taxon>
        <taxon>Gonium</taxon>
    </lineage>
</organism>
<evidence type="ECO:0000256" key="2">
    <source>
        <dbReference type="RuleBase" id="RU365003"/>
    </source>
</evidence>
<feature type="compositionally biased region" description="Gly residues" evidence="3">
    <location>
        <begin position="277"/>
        <end position="286"/>
    </location>
</feature>
<proteinExistence type="inferred from homology"/>
<feature type="region of interest" description="Disordered" evidence="3">
    <location>
        <begin position="181"/>
        <end position="286"/>
    </location>
</feature>
<comment type="subcellular location">
    <subcellularLocation>
        <location evidence="2">Peroxisome membrane</location>
    </subcellularLocation>
</comment>
<gene>
    <name evidence="4" type="ORF">GPECTOR_4g909</name>
</gene>
<dbReference type="AlphaFoldDB" id="A0A150GY61"/>
<feature type="compositionally biased region" description="Low complexity" evidence="3">
    <location>
        <begin position="249"/>
        <end position="269"/>
    </location>
</feature>
<accession>A0A150GY61</accession>
<sequence length="467" mass="48064">MAAWSRHSGHCFVRRPSPDDLHQFESELGLQDILTSLERLRQRYSPAEGPAAGCVGGDRVAQAGAARQEDAGTGAASSAASAAAACGTGSTGEGHDGGTVRSTCASSSAAASSWTNAGGSGVSGSYDVRQYLQGQMSSWLGGLGLGCLLGDLGGGGGSNAGCGAGPDSSAEGCARSSGGSSCGGISTGAGDRQQEPADAEPCAQRRDSGAAAGASPRCGAAGDGARSRSTSSGRVDPWATGLGWGLAGGQQPRRCQAHAPPQQPQGQPQDVHSGEPAGAGKGGGLGGASALGTGLWEVRQEWLRQAAERAGEDPDAVMGRNLLWLAELLNIWRPVLYVSLLKRYGRRSWRPWLLSLSADLLSAYFHRRGRQHLAQAEERAAAARAAAAHAAAAPGADGGEERELYERRKKLLLYGLRSPFLEATTLAVLSRLRSATSRVPLLGFGTDYLYGMVEMLTAYYTYTSGSN</sequence>
<keyword evidence="5" id="KW-1185">Reference proteome</keyword>
<dbReference type="Pfam" id="PF08610">
    <property type="entry name" value="Pex16"/>
    <property type="match status" value="1"/>
</dbReference>
<dbReference type="PANTHER" id="PTHR13299">
    <property type="entry name" value="PEROXISOMAL MEMBRANE PROTEIN PEX16"/>
    <property type="match status" value="1"/>
</dbReference>
<dbReference type="GO" id="GO:0005778">
    <property type="term" value="C:peroxisomal membrane"/>
    <property type="evidence" value="ECO:0007669"/>
    <property type="project" value="UniProtKB-SubCell"/>
</dbReference>
<dbReference type="STRING" id="33097.A0A150GY61"/>
<dbReference type="InterPro" id="IPR013919">
    <property type="entry name" value="Pex16"/>
</dbReference>
<comment type="similarity">
    <text evidence="1 2">Belongs to the peroxin-16 family.</text>
</comment>
<dbReference type="EMBL" id="LSYV01000005">
    <property type="protein sequence ID" value="KXZ54837.1"/>
    <property type="molecule type" value="Genomic_DNA"/>
</dbReference>
<comment type="caution">
    <text evidence="4">The sequence shown here is derived from an EMBL/GenBank/DDBJ whole genome shotgun (WGS) entry which is preliminary data.</text>
</comment>
<keyword evidence="2" id="KW-0962">Peroxisome biogenesis</keyword>
<evidence type="ECO:0000256" key="1">
    <source>
        <dbReference type="ARBA" id="ARBA00009505"/>
    </source>
</evidence>
<dbReference type="PANTHER" id="PTHR13299:SF0">
    <property type="entry name" value="PEROXISOMAL MEMBRANE PROTEIN PEX16"/>
    <property type="match status" value="1"/>
</dbReference>
<keyword evidence="2" id="KW-0576">Peroxisome</keyword>
<evidence type="ECO:0000256" key="3">
    <source>
        <dbReference type="SAM" id="MobiDB-lite"/>
    </source>
</evidence>
<protein>
    <recommendedName>
        <fullName evidence="2">Peroxisomal membrane protein PEX16</fullName>
    </recommendedName>
</protein>